<organism evidence="1 2">
    <name type="scientific">Kribbella hippodromi</name>
    <dbReference type="NCBI Taxonomy" id="434347"/>
    <lineage>
        <taxon>Bacteria</taxon>
        <taxon>Bacillati</taxon>
        <taxon>Actinomycetota</taxon>
        <taxon>Actinomycetes</taxon>
        <taxon>Propionibacteriales</taxon>
        <taxon>Kribbellaceae</taxon>
        <taxon>Kribbella</taxon>
    </lineage>
</organism>
<dbReference type="SUPFAM" id="SSF117396">
    <property type="entry name" value="TM1631-like"/>
    <property type="match status" value="1"/>
</dbReference>
<comment type="caution">
    <text evidence="1">The sequence shown here is derived from an EMBL/GenBank/DDBJ whole genome shotgun (WGS) entry which is preliminary data.</text>
</comment>
<gene>
    <name evidence="1" type="ORF">GCM10009804_69390</name>
</gene>
<sequence length="279" mass="31659">MSWPDGPYRVGISGWRYPPWRKTYYPEGLPQRAELEYASNRLNSIELNGSFYALQRPTSYQRWHDETPDGFVFSVKGPRFVTHVKRLADVDAPLANFFASGVFALGNKLGPVLWQLPPNFQYDAERCAAFFAQLPRTTAAAVEVAKGHDERMEGRALLECAVDIPLRYAIEVRHDSFKSDAFIELARAHEVAVVCADTAGKWPMFDAVTADFAYVRLHGAEELYVSGYDDKSLDRWARKIRRWKCDAFVYFDNDAKVRAPYDAEGLAKRLGISSAETEV</sequence>
<name>A0ABP4Q7Q9_9ACTN</name>
<evidence type="ECO:0000313" key="1">
    <source>
        <dbReference type="EMBL" id="GAA1603060.1"/>
    </source>
</evidence>
<dbReference type="PANTHER" id="PTHR30348">
    <property type="entry name" value="UNCHARACTERIZED PROTEIN YECE"/>
    <property type="match status" value="1"/>
</dbReference>
<dbReference type="Proteomes" id="UP001501705">
    <property type="component" value="Unassembled WGS sequence"/>
</dbReference>
<dbReference type="Pfam" id="PF01904">
    <property type="entry name" value="DUF72"/>
    <property type="match status" value="1"/>
</dbReference>
<dbReference type="InterPro" id="IPR002763">
    <property type="entry name" value="DUF72"/>
</dbReference>
<dbReference type="Gene3D" id="3.20.20.410">
    <property type="entry name" value="Protein of unknown function UPF0759"/>
    <property type="match status" value="1"/>
</dbReference>
<reference evidence="2" key="1">
    <citation type="journal article" date="2019" name="Int. J. Syst. Evol. Microbiol.">
        <title>The Global Catalogue of Microorganisms (GCM) 10K type strain sequencing project: providing services to taxonomists for standard genome sequencing and annotation.</title>
        <authorList>
            <consortium name="The Broad Institute Genomics Platform"/>
            <consortium name="The Broad Institute Genome Sequencing Center for Infectious Disease"/>
            <person name="Wu L."/>
            <person name="Ma J."/>
        </authorList>
    </citation>
    <scope>NUCLEOTIDE SEQUENCE [LARGE SCALE GENOMIC DNA]</scope>
    <source>
        <strain evidence="2">JCM 15572</strain>
    </source>
</reference>
<proteinExistence type="predicted"/>
<dbReference type="InterPro" id="IPR036520">
    <property type="entry name" value="UPF0759_sf"/>
</dbReference>
<evidence type="ECO:0000313" key="2">
    <source>
        <dbReference type="Proteomes" id="UP001501705"/>
    </source>
</evidence>
<accession>A0ABP4Q7Q9</accession>
<keyword evidence="2" id="KW-1185">Reference proteome</keyword>
<protein>
    <submittedName>
        <fullName evidence="1">DUF72 domain-containing protein</fullName>
    </submittedName>
</protein>
<dbReference type="RefSeq" id="WP_344240590.1">
    <property type="nucleotide sequence ID" value="NZ_BAAAPH010000032.1"/>
</dbReference>
<dbReference type="PANTHER" id="PTHR30348:SF4">
    <property type="entry name" value="DUF72 DOMAIN-CONTAINING PROTEIN"/>
    <property type="match status" value="1"/>
</dbReference>
<dbReference type="EMBL" id="BAAAPH010000032">
    <property type="protein sequence ID" value="GAA1603060.1"/>
    <property type="molecule type" value="Genomic_DNA"/>
</dbReference>